<evidence type="ECO:0000313" key="2">
    <source>
        <dbReference type="Proteomes" id="UP000029644"/>
    </source>
</evidence>
<dbReference type="Proteomes" id="UP000029644">
    <property type="component" value="Unassembled WGS sequence"/>
</dbReference>
<protein>
    <submittedName>
        <fullName evidence="1">Uncharacterized protein</fullName>
    </submittedName>
</protein>
<reference evidence="1 2" key="1">
    <citation type="journal article" date="2014" name="Genome Announc.">
        <title>Draft Genome Sequences of Marine Flavobacterium Algibacter lectus Strains SS8 and NR4.</title>
        <authorList>
            <person name="Takatani N."/>
            <person name="Nakanishi M."/>
            <person name="Meirelles P."/>
            <person name="Mino S."/>
            <person name="Suda W."/>
            <person name="Oshima K."/>
            <person name="Hattori M."/>
            <person name="Ohkuma M."/>
            <person name="Hosokawa M."/>
            <person name="Miyashita K."/>
            <person name="Thompson F.L."/>
            <person name="Niwa A."/>
            <person name="Sawabe T."/>
            <person name="Sawabe T."/>
        </authorList>
    </citation>
    <scope>NUCLEOTIDE SEQUENCE [LARGE SCALE GENOMIC DNA]</scope>
    <source>
        <strain evidence="1 2">JCM 19300</strain>
    </source>
</reference>
<sequence>MTFITYGKGVIPKGKINALSIQPFVLILPNTGVQISFLN</sequence>
<comment type="caution">
    <text evidence="1">The sequence shown here is derived from an EMBL/GenBank/DDBJ whole genome shotgun (WGS) entry which is preliminary data.</text>
</comment>
<proteinExistence type="predicted"/>
<dbReference type="AlphaFoldDB" id="A0A090VC16"/>
<dbReference type="EMBL" id="BBNQ01000006">
    <property type="protein sequence ID" value="GAL62350.1"/>
    <property type="molecule type" value="Genomic_DNA"/>
</dbReference>
<name>A0A090VC16_9FLAO</name>
<organism evidence="1 2">
    <name type="scientific">Algibacter lectus</name>
    <dbReference type="NCBI Taxonomy" id="221126"/>
    <lineage>
        <taxon>Bacteria</taxon>
        <taxon>Pseudomonadati</taxon>
        <taxon>Bacteroidota</taxon>
        <taxon>Flavobacteriia</taxon>
        <taxon>Flavobacteriales</taxon>
        <taxon>Flavobacteriaceae</taxon>
        <taxon>Algibacter</taxon>
    </lineage>
</organism>
<gene>
    <name evidence="1" type="ORF">JCM19300_2403</name>
</gene>
<evidence type="ECO:0000313" key="1">
    <source>
        <dbReference type="EMBL" id="GAL62350.1"/>
    </source>
</evidence>
<accession>A0A090VC16</accession>